<keyword evidence="3 5" id="KW-0067">ATP-binding</keyword>
<organism evidence="5 6">
    <name type="scientific">Stakelama tenebrarum</name>
    <dbReference type="NCBI Taxonomy" id="2711215"/>
    <lineage>
        <taxon>Bacteria</taxon>
        <taxon>Pseudomonadati</taxon>
        <taxon>Pseudomonadota</taxon>
        <taxon>Alphaproteobacteria</taxon>
        <taxon>Sphingomonadales</taxon>
        <taxon>Sphingomonadaceae</taxon>
        <taxon>Stakelama</taxon>
    </lineage>
</organism>
<dbReference type="PROSITE" id="PS00211">
    <property type="entry name" value="ABC_TRANSPORTER_1"/>
    <property type="match status" value="1"/>
</dbReference>
<proteinExistence type="predicted"/>
<keyword evidence="2" id="KW-0547">Nucleotide-binding</keyword>
<feature type="domain" description="ABC transporter" evidence="4">
    <location>
        <begin position="264"/>
        <end position="510"/>
    </location>
</feature>
<evidence type="ECO:0000313" key="5">
    <source>
        <dbReference type="EMBL" id="QIG78410.1"/>
    </source>
</evidence>
<keyword evidence="1" id="KW-0813">Transport</keyword>
<dbReference type="SUPFAM" id="SSF52540">
    <property type="entry name" value="P-loop containing nucleoside triphosphate hydrolases"/>
    <property type="match status" value="2"/>
</dbReference>
<evidence type="ECO:0000313" key="6">
    <source>
        <dbReference type="Proteomes" id="UP000501568"/>
    </source>
</evidence>
<reference evidence="5 6" key="1">
    <citation type="submission" date="2020-02" db="EMBL/GenBank/DDBJ databases">
        <authorList>
            <person name="Zheng R.K."/>
            <person name="Sun C.M."/>
        </authorList>
    </citation>
    <scope>NUCLEOTIDE SEQUENCE [LARGE SCALE GENOMIC DNA]</scope>
    <source>
        <strain evidence="6">zrk23</strain>
    </source>
</reference>
<dbReference type="Proteomes" id="UP000501568">
    <property type="component" value="Chromosome"/>
</dbReference>
<dbReference type="AlphaFoldDB" id="A0A6G6Y0H2"/>
<name>A0A6G6Y0H2_9SPHN</name>
<dbReference type="CDD" id="cd03257">
    <property type="entry name" value="ABC_NikE_OppD_transporters"/>
    <property type="match status" value="2"/>
</dbReference>
<dbReference type="InterPro" id="IPR027417">
    <property type="entry name" value="P-loop_NTPase"/>
</dbReference>
<keyword evidence="6" id="KW-1185">Reference proteome</keyword>
<dbReference type="RefSeq" id="WP_165325409.1">
    <property type="nucleotide sequence ID" value="NZ_CP049109.1"/>
</dbReference>
<dbReference type="Pfam" id="PF00005">
    <property type="entry name" value="ABC_tran"/>
    <property type="match status" value="2"/>
</dbReference>
<dbReference type="GO" id="GO:0055085">
    <property type="term" value="P:transmembrane transport"/>
    <property type="evidence" value="ECO:0007669"/>
    <property type="project" value="UniProtKB-ARBA"/>
</dbReference>
<evidence type="ECO:0000259" key="4">
    <source>
        <dbReference type="PROSITE" id="PS50893"/>
    </source>
</evidence>
<dbReference type="InterPro" id="IPR017871">
    <property type="entry name" value="ABC_transporter-like_CS"/>
</dbReference>
<dbReference type="PANTHER" id="PTHR43776">
    <property type="entry name" value="TRANSPORT ATP-BINDING PROTEIN"/>
    <property type="match status" value="1"/>
</dbReference>
<evidence type="ECO:0000256" key="2">
    <source>
        <dbReference type="ARBA" id="ARBA00022741"/>
    </source>
</evidence>
<evidence type="ECO:0000256" key="3">
    <source>
        <dbReference type="ARBA" id="ARBA00022840"/>
    </source>
</evidence>
<dbReference type="SMART" id="SM00382">
    <property type="entry name" value="AAA"/>
    <property type="match status" value="2"/>
</dbReference>
<feature type="domain" description="ABC transporter" evidence="4">
    <location>
        <begin position="4"/>
        <end position="243"/>
    </location>
</feature>
<dbReference type="KEGG" id="spzr:G5C33_00430"/>
<dbReference type="GO" id="GO:0016887">
    <property type="term" value="F:ATP hydrolysis activity"/>
    <property type="evidence" value="ECO:0007669"/>
    <property type="project" value="InterPro"/>
</dbReference>
<dbReference type="PROSITE" id="PS50893">
    <property type="entry name" value="ABC_TRANSPORTER_2"/>
    <property type="match status" value="2"/>
</dbReference>
<evidence type="ECO:0000256" key="1">
    <source>
        <dbReference type="ARBA" id="ARBA00022448"/>
    </source>
</evidence>
<dbReference type="Gene3D" id="3.40.50.300">
    <property type="entry name" value="P-loop containing nucleotide triphosphate hydrolases"/>
    <property type="match status" value="2"/>
</dbReference>
<dbReference type="GO" id="GO:0005524">
    <property type="term" value="F:ATP binding"/>
    <property type="evidence" value="ECO:0007669"/>
    <property type="project" value="UniProtKB-KW"/>
</dbReference>
<dbReference type="EMBL" id="CP049109">
    <property type="protein sequence ID" value="QIG78410.1"/>
    <property type="molecule type" value="Genomic_DNA"/>
</dbReference>
<dbReference type="InterPro" id="IPR003593">
    <property type="entry name" value="AAA+_ATPase"/>
</dbReference>
<dbReference type="InterPro" id="IPR050319">
    <property type="entry name" value="ABC_transp_ATP-bind"/>
</dbReference>
<sequence>MSVYIVERLLLTIGKTPILHDVAFDVRRGRCTALVGASGSGKSMSCFAPFGLAPGRPTGSARLDGTELIGCGERALRRHRARVGFAFQQPLTALAPHLTIGRQLAESARAGGAGAPDRRALAAMLDRVGIADPQARLDSWPHRLSGGERQRVMIAAAVAHDPLLLVADEPTSALDASLRHHILDLIDRLRGDGMAVLLVSHDLPLVAAHADSVTVLDAGRAVEAGPAARLLNEPREAVTRALVEASPSLAAPPPDLPAPGEPLIEARKVCVSVPGPGWRGRPLPLVQDADFAIARGEALALAGRSGSGKSTLARAVGRLGPMTDGEIFWRGVAMPTRGRMTAAYRRAVQPVFQDPVASLDPRWTAAESIAEPLRFLCPELSEAERRERVRGLLDEVELGGGFADRRPAELSGGQTQRIAIARALAAGPELILLDEATSALDVLVAGRILSLLQRLQRDRQLAILMITHDLAVARSLCHRLAVMESGRIVEQGPYDRMLKSPMHPATRQLLGQ</sequence>
<dbReference type="InterPro" id="IPR003439">
    <property type="entry name" value="ABC_transporter-like_ATP-bd"/>
</dbReference>
<accession>A0A6G6Y0H2</accession>
<gene>
    <name evidence="5" type="ORF">G5C33_00430</name>
</gene>
<protein>
    <submittedName>
        <fullName evidence="5">ABC transporter ATP-binding protein</fullName>
    </submittedName>
</protein>
<dbReference type="PANTHER" id="PTHR43776:SF8">
    <property type="entry name" value="ABC TRANSPORTER, ATP-BINDING PROTEIN"/>
    <property type="match status" value="1"/>
</dbReference>